<evidence type="ECO:0000313" key="3">
    <source>
        <dbReference type="Proteomes" id="UP000526003"/>
    </source>
</evidence>
<accession>A0A7X1KXZ4</accession>
<dbReference type="RefSeq" id="WP_166590621.1">
    <property type="nucleotide sequence ID" value="NZ_CP090311.1"/>
</dbReference>
<proteinExistence type="predicted"/>
<reference evidence="2 3" key="1">
    <citation type="submission" date="2020-08" db="EMBL/GenBank/DDBJ databases">
        <title>Pseudomonas sp. nov.</title>
        <authorList>
            <person name="Gieschler S."/>
            <person name="Fiedler G."/>
            <person name="Brinks E."/>
            <person name="Boehnlein C."/>
            <person name="Franz C.M.A.P."/>
            <person name="Kabisch J."/>
        </authorList>
    </citation>
    <scope>NUCLEOTIDE SEQUENCE [LARGE SCALE GENOMIC DNA]</scope>
    <source>
        <strain evidence="2 3">MBT-1</strain>
    </source>
</reference>
<comment type="caution">
    <text evidence="2">The sequence shown here is derived from an EMBL/GenBank/DDBJ whole genome shotgun (WGS) entry which is preliminary data.</text>
</comment>
<evidence type="ECO:0000256" key="1">
    <source>
        <dbReference type="SAM" id="MobiDB-lite"/>
    </source>
</evidence>
<dbReference type="Proteomes" id="UP000526003">
    <property type="component" value="Unassembled WGS sequence"/>
</dbReference>
<name>A0A7X1KXZ4_9PSED</name>
<sequence>MSTDSSFQDEPLEDDPSTVDPAPEDDPRVSDPLARPDVAPRKRSEDWNEPSEGDGIPSDKDMPLPND</sequence>
<dbReference type="EMBL" id="JACMYG010000012">
    <property type="protein sequence ID" value="MBC2690910.1"/>
    <property type="molecule type" value="Genomic_DNA"/>
</dbReference>
<protein>
    <submittedName>
        <fullName evidence="2">Uncharacterized protein</fullName>
    </submittedName>
</protein>
<evidence type="ECO:0000313" key="2">
    <source>
        <dbReference type="EMBL" id="MBC2690910.1"/>
    </source>
</evidence>
<organism evidence="2 3">
    <name type="scientific">Pseudomonas kielensis</name>
    <dbReference type="NCBI Taxonomy" id="2762577"/>
    <lineage>
        <taxon>Bacteria</taxon>
        <taxon>Pseudomonadati</taxon>
        <taxon>Pseudomonadota</taxon>
        <taxon>Gammaproteobacteria</taxon>
        <taxon>Pseudomonadales</taxon>
        <taxon>Pseudomonadaceae</taxon>
        <taxon>Pseudomonas</taxon>
    </lineage>
</organism>
<gene>
    <name evidence="2" type="ORF">H7995_14010</name>
</gene>
<dbReference type="AlphaFoldDB" id="A0A7X1KXZ4"/>
<feature type="compositionally biased region" description="Basic and acidic residues" evidence="1">
    <location>
        <begin position="57"/>
        <end position="67"/>
    </location>
</feature>
<feature type="region of interest" description="Disordered" evidence="1">
    <location>
        <begin position="1"/>
        <end position="67"/>
    </location>
</feature>
<keyword evidence="3" id="KW-1185">Reference proteome</keyword>